<gene>
    <name evidence="1" type="ORF">A2415_01220</name>
</gene>
<protein>
    <submittedName>
        <fullName evidence="1">Uncharacterized protein</fullName>
    </submittedName>
</protein>
<dbReference type="Proteomes" id="UP000179113">
    <property type="component" value="Unassembled WGS sequence"/>
</dbReference>
<comment type="caution">
    <text evidence="1">The sequence shown here is derived from an EMBL/GenBank/DDBJ whole genome shotgun (WGS) entry which is preliminary data.</text>
</comment>
<evidence type="ECO:0000313" key="1">
    <source>
        <dbReference type="EMBL" id="OGC70409.1"/>
    </source>
</evidence>
<name>A0A1F4WLZ1_UNCKA</name>
<evidence type="ECO:0000313" key="2">
    <source>
        <dbReference type="Proteomes" id="UP000179113"/>
    </source>
</evidence>
<dbReference type="AlphaFoldDB" id="A0A1F4WLZ1"/>
<sequence length="164" mass="18695">MDTDGVVKVAGTLRVGPLKSRRLLLDKIREMGKMTGEQALQFEKESRLYIGPGWNAVDFMFELVSLGELSYNQETKEFSPVLDAKVARLPNRGEDIQKWEDALDETVFEYILEIGYPVTSYQVYRGLQERGELVSRGDVGESVSRLAERARIFDAKTPSYFTFK</sequence>
<reference evidence="1 2" key="1">
    <citation type="journal article" date="2016" name="Nat. Commun.">
        <title>Thousands of microbial genomes shed light on interconnected biogeochemical processes in an aquifer system.</title>
        <authorList>
            <person name="Anantharaman K."/>
            <person name="Brown C.T."/>
            <person name="Hug L.A."/>
            <person name="Sharon I."/>
            <person name="Castelle C.J."/>
            <person name="Probst A.J."/>
            <person name="Thomas B.C."/>
            <person name="Singh A."/>
            <person name="Wilkins M.J."/>
            <person name="Karaoz U."/>
            <person name="Brodie E.L."/>
            <person name="Williams K.H."/>
            <person name="Hubbard S.S."/>
            <person name="Banfield J.F."/>
        </authorList>
    </citation>
    <scope>NUCLEOTIDE SEQUENCE [LARGE SCALE GENOMIC DNA]</scope>
</reference>
<dbReference type="EMBL" id="MEWA01000006">
    <property type="protein sequence ID" value="OGC70409.1"/>
    <property type="molecule type" value="Genomic_DNA"/>
</dbReference>
<accession>A0A1F4WLZ1</accession>
<organism evidence="1 2">
    <name type="scientific">candidate division WWE3 bacterium RIFOXYC1_FULL_39_7</name>
    <dbReference type="NCBI Taxonomy" id="1802643"/>
    <lineage>
        <taxon>Bacteria</taxon>
        <taxon>Katanobacteria</taxon>
    </lineage>
</organism>
<proteinExistence type="predicted"/>